<name>A0ABR9IYZ6_RHIVS</name>
<proteinExistence type="inferred from homology"/>
<dbReference type="EMBL" id="JADBEC010000002">
    <property type="protein sequence ID" value="MBE1508442.1"/>
    <property type="molecule type" value="Genomic_DNA"/>
</dbReference>
<dbReference type="InterPro" id="IPR036291">
    <property type="entry name" value="NAD(P)-bd_dom_sf"/>
</dbReference>
<dbReference type="Pfam" id="PF13561">
    <property type="entry name" value="adh_short_C2"/>
    <property type="match status" value="1"/>
</dbReference>
<dbReference type="InterPro" id="IPR057326">
    <property type="entry name" value="KR_dom"/>
</dbReference>
<dbReference type="SUPFAM" id="SSF51735">
    <property type="entry name" value="NAD(P)-binding Rossmann-fold domains"/>
    <property type="match status" value="1"/>
</dbReference>
<dbReference type="PRINTS" id="PR00080">
    <property type="entry name" value="SDRFAMILY"/>
</dbReference>
<comment type="caution">
    <text evidence="4">The sequence shown here is derived from an EMBL/GenBank/DDBJ whole genome shotgun (WGS) entry which is preliminary data.</text>
</comment>
<organism evidence="4 5">
    <name type="scientific">Rhizobium viscosum</name>
    <name type="common">Arthrobacter viscosus</name>
    <dbReference type="NCBI Taxonomy" id="1673"/>
    <lineage>
        <taxon>Bacteria</taxon>
        <taxon>Pseudomonadati</taxon>
        <taxon>Pseudomonadota</taxon>
        <taxon>Alphaproteobacteria</taxon>
        <taxon>Hyphomicrobiales</taxon>
        <taxon>Rhizobiaceae</taxon>
        <taxon>Rhizobium/Agrobacterium group</taxon>
        <taxon>Rhizobium</taxon>
    </lineage>
</organism>
<evidence type="ECO:0000259" key="3">
    <source>
        <dbReference type="SMART" id="SM00822"/>
    </source>
</evidence>
<reference evidence="4 5" key="1">
    <citation type="submission" date="2020-10" db="EMBL/GenBank/DDBJ databases">
        <title>Sequencing the genomes of 1000 actinobacteria strains.</title>
        <authorList>
            <person name="Klenk H.-P."/>
        </authorList>
    </citation>
    <scope>NUCLEOTIDE SEQUENCE [LARGE SCALE GENOMIC DNA]</scope>
    <source>
        <strain evidence="4 5">DSM 7307</strain>
    </source>
</reference>
<dbReference type="SMART" id="SM00822">
    <property type="entry name" value="PKS_KR"/>
    <property type="match status" value="1"/>
</dbReference>
<dbReference type="PRINTS" id="PR00081">
    <property type="entry name" value="GDHRDH"/>
</dbReference>
<sequence length="247" mass="24582">MSVLYGKVALVTGGSRGIGAAIAKRLAADGAKVALTYVNGAEAAANVVKAIEAAGGTALALRADASDAADIEAAVARTAETFGGIDILVNNAGIFHAAPIETLSPGDFDRTFSINVRSAFVASKAALTVMPDGGRIISIGSNLAVRATSPGLSLYTASKAAIAGLSQALARELGPRGITVNAVHPGSTDTDMNPADGPHAREQKGLMSNPAAFADPGEIADVVSYLASPAARSVTGAAWTVDNGANA</sequence>
<keyword evidence="5" id="KW-1185">Reference proteome</keyword>
<dbReference type="Proteomes" id="UP000620262">
    <property type="component" value="Unassembled WGS sequence"/>
</dbReference>
<evidence type="ECO:0000256" key="2">
    <source>
        <dbReference type="ARBA" id="ARBA00023002"/>
    </source>
</evidence>
<evidence type="ECO:0000313" key="4">
    <source>
        <dbReference type="EMBL" id="MBE1508442.1"/>
    </source>
</evidence>
<dbReference type="PANTHER" id="PTHR43639:SF1">
    <property type="entry name" value="SHORT-CHAIN DEHYDROGENASE_REDUCTASE FAMILY PROTEIN"/>
    <property type="match status" value="1"/>
</dbReference>
<feature type="domain" description="Ketoreductase" evidence="3">
    <location>
        <begin position="7"/>
        <end position="222"/>
    </location>
</feature>
<protein>
    <submittedName>
        <fullName evidence="4">NAD(P)-dependent dehydrogenase (Short-subunit alcohol dehydrogenase family)</fullName>
    </submittedName>
</protein>
<gene>
    <name evidence="4" type="ORF">H4W29_005687</name>
</gene>
<dbReference type="PROSITE" id="PS00061">
    <property type="entry name" value="ADH_SHORT"/>
    <property type="match status" value="1"/>
</dbReference>
<dbReference type="PANTHER" id="PTHR43639">
    <property type="entry name" value="OXIDOREDUCTASE, SHORT-CHAIN DEHYDROGENASE/REDUCTASE FAMILY (AFU_ORTHOLOGUE AFUA_5G02870)"/>
    <property type="match status" value="1"/>
</dbReference>
<evidence type="ECO:0000313" key="5">
    <source>
        <dbReference type="Proteomes" id="UP000620262"/>
    </source>
</evidence>
<evidence type="ECO:0000256" key="1">
    <source>
        <dbReference type="ARBA" id="ARBA00006484"/>
    </source>
</evidence>
<dbReference type="RefSeq" id="WP_192732039.1">
    <property type="nucleotide sequence ID" value="NZ_BAAAVL010000010.1"/>
</dbReference>
<comment type="similarity">
    <text evidence="1">Belongs to the short-chain dehydrogenases/reductases (SDR) family.</text>
</comment>
<accession>A0ABR9IYZ6</accession>
<keyword evidence="2" id="KW-0560">Oxidoreductase</keyword>
<dbReference type="Gene3D" id="3.40.50.720">
    <property type="entry name" value="NAD(P)-binding Rossmann-like Domain"/>
    <property type="match status" value="1"/>
</dbReference>
<dbReference type="InterPro" id="IPR002347">
    <property type="entry name" value="SDR_fam"/>
</dbReference>
<dbReference type="InterPro" id="IPR020904">
    <property type="entry name" value="Sc_DH/Rdtase_CS"/>
</dbReference>